<evidence type="ECO:0000313" key="8">
    <source>
        <dbReference type="Proteomes" id="UP000274922"/>
    </source>
</evidence>
<name>A0A4V1IUA3_9FUNG</name>
<dbReference type="PANTHER" id="PTHR10870">
    <property type="entry name" value="CELL CYCLE CHECKPOINT PROTEIN RAD1"/>
    <property type="match status" value="1"/>
</dbReference>
<comment type="similarity">
    <text evidence="2">Belongs to the rad1 family.</text>
</comment>
<evidence type="ECO:0000256" key="6">
    <source>
        <dbReference type="SAM" id="MobiDB-lite"/>
    </source>
</evidence>
<dbReference type="GO" id="GO:0000077">
    <property type="term" value="P:DNA damage checkpoint signaling"/>
    <property type="evidence" value="ECO:0007669"/>
    <property type="project" value="InterPro"/>
</dbReference>
<dbReference type="OrthoDB" id="337581at2759"/>
<dbReference type="EMBL" id="ML014251">
    <property type="protein sequence ID" value="RKO99858.1"/>
    <property type="molecule type" value="Genomic_DNA"/>
</dbReference>
<evidence type="ECO:0000256" key="4">
    <source>
        <dbReference type="ARBA" id="ARBA00023204"/>
    </source>
</evidence>
<keyword evidence="4" id="KW-0234">DNA repair</keyword>
<dbReference type="Pfam" id="PF02144">
    <property type="entry name" value="Rad1"/>
    <property type="match status" value="1"/>
</dbReference>
<evidence type="ECO:0000256" key="5">
    <source>
        <dbReference type="ARBA" id="ARBA00023242"/>
    </source>
</evidence>
<feature type="region of interest" description="Disordered" evidence="6">
    <location>
        <begin position="136"/>
        <end position="164"/>
    </location>
</feature>
<keyword evidence="3" id="KW-0227">DNA damage</keyword>
<keyword evidence="8" id="KW-1185">Reference proteome</keyword>
<sequence>MASVRGVLAARASSVLPLVTLLRTLPAKEALFEIFPTAIRITVENSRTNQLFVHITSDLFDAYEYTADPALDPLVPAAAAGDAGEDADGPLVAPTTAAAAAAAALTSSSLPMQFSLNLETLLHCLTIFGNMSATSSHTTPSASHAGQQDRRYRGGTTGPSAYGTPASLAGSGGGGFSSAATAGTKAASLRLHYSASAADLLLVLEDGGVTTSCQLHTLVPQPLSALAAVFLGHGVVAEVMLRASVLAGVFHEFDDESVEALTFRLETDPPQFQVEGTTFAGAVTVLLDPPAAAGTTSRSTPMAMGARGLGMTGLNGIGDAATESSLEAFRVEMPLVTRYQAKMMEPALRVLAVADRVQLRINAEGCMSLRFAVPTDRGTHYVESLIPALISELDVA</sequence>
<dbReference type="Proteomes" id="UP000274922">
    <property type="component" value="Unassembled WGS sequence"/>
</dbReference>
<evidence type="ECO:0000256" key="2">
    <source>
        <dbReference type="ARBA" id="ARBA00010991"/>
    </source>
</evidence>
<comment type="subcellular location">
    <subcellularLocation>
        <location evidence="1">Nucleus</location>
    </subcellularLocation>
</comment>
<dbReference type="STRING" id="1555241.A0A4V1IUA3"/>
<keyword evidence="5" id="KW-0539">Nucleus</keyword>
<dbReference type="PRINTS" id="PR01245">
    <property type="entry name" value="RAD1REC1"/>
</dbReference>
<dbReference type="InterPro" id="IPR003021">
    <property type="entry name" value="Rad1_Rec1_Rad17"/>
</dbReference>
<evidence type="ECO:0000256" key="3">
    <source>
        <dbReference type="ARBA" id="ARBA00022763"/>
    </source>
</evidence>
<evidence type="ECO:0000313" key="7">
    <source>
        <dbReference type="EMBL" id="RKO99858.1"/>
    </source>
</evidence>
<organism evidence="7 8">
    <name type="scientific">Caulochytrium protostelioides</name>
    <dbReference type="NCBI Taxonomy" id="1555241"/>
    <lineage>
        <taxon>Eukaryota</taxon>
        <taxon>Fungi</taxon>
        <taxon>Fungi incertae sedis</taxon>
        <taxon>Chytridiomycota</taxon>
        <taxon>Chytridiomycota incertae sedis</taxon>
        <taxon>Chytridiomycetes</taxon>
        <taxon>Caulochytriales</taxon>
        <taxon>Caulochytriaceae</taxon>
        <taxon>Caulochytrium</taxon>
    </lineage>
</organism>
<dbReference type="GO" id="GO:0030896">
    <property type="term" value="C:checkpoint clamp complex"/>
    <property type="evidence" value="ECO:0007669"/>
    <property type="project" value="TreeGrafter"/>
</dbReference>
<dbReference type="PANTHER" id="PTHR10870:SF0">
    <property type="entry name" value="CELL CYCLE CHECKPOINT PROTEIN RAD1"/>
    <property type="match status" value="1"/>
</dbReference>
<gene>
    <name evidence="7" type="ORF">CXG81DRAFT_20098</name>
</gene>
<proteinExistence type="inferred from homology"/>
<reference evidence="8" key="1">
    <citation type="journal article" date="2018" name="Nat. Microbiol.">
        <title>Leveraging single-cell genomics to expand the fungal tree of life.</title>
        <authorList>
            <person name="Ahrendt S.R."/>
            <person name="Quandt C.A."/>
            <person name="Ciobanu D."/>
            <person name="Clum A."/>
            <person name="Salamov A."/>
            <person name="Andreopoulos B."/>
            <person name="Cheng J.F."/>
            <person name="Woyke T."/>
            <person name="Pelin A."/>
            <person name="Henrissat B."/>
            <person name="Reynolds N.K."/>
            <person name="Benny G.L."/>
            <person name="Smith M.E."/>
            <person name="James T.Y."/>
            <person name="Grigoriev I.V."/>
        </authorList>
    </citation>
    <scope>NUCLEOTIDE SEQUENCE [LARGE SCALE GENOMIC DNA]</scope>
    <source>
        <strain evidence="8">ATCC 52028</strain>
    </source>
</reference>
<dbReference type="GO" id="GO:0006281">
    <property type="term" value="P:DNA repair"/>
    <property type="evidence" value="ECO:0007669"/>
    <property type="project" value="UniProtKB-KW"/>
</dbReference>
<feature type="compositionally biased region" description="Low complexity" evidence="6">
    <location>
        <begin position="136"/>
        <end position="145"/>
    </location>
</feature>
<protein>
    <recommendedName>
        <fullName evidence="9">Rad1-domain-containing protein</fullName>
    </recommendedName>
</protein>
<dbReference type="AlphaFoldDB" id="A0A4V1IUA3"/>
<accession>A0A4V1IUA3</accession>
<evidence type="ECO:0008006" key="9">
    <source>
        <dbReference type="Google" id="ProtNLM"/>
    </source>
</evidence>
<evidence type="ECO:0000256" key="1">
    <source>
        <dbReference type="ARBA" id="ARBA00004123"/>
    </source>
</evidence>
<dbReference type="Gene3D" id="3.70.10.10">
    <property type="match status" value="2"/>
</dbReference>